<dbReference type="InterPro" id="IPR041457">
    <property type="entry name" value="CxC2_KDZ-assoc"/>
</dbReference>
<sequence>MPRGHQFQNLVDAGFGDDDDEHELIGDIGVSFSSDGHRRDQELFNVSHKKRRVQPSQLADSYAEWISVPDEDYQGTEDVTNPLDSVGSVSNSRKRKDYASSDNPMSLWRPLMVLFGDELVCHDGLGNDRLDPRCTFCKVTYGLGTRIFKCCDCGEFLQCRSCCLSRHEFMPLHTIKEWNGDFWVDTTLMDIGQVYQLGHGGFPCIYPDTTVHKMTVIEAPVIHQIRVHYCKCSKSDHANNLAQLLQNRWYPATVTDPGTCVTFKTLEVVRLYNIVGNMNVNDFIHAMERITNMTASMGMQWLPDRYKQLQRTTHQWAFLKRVKRTGRTHDPMGVEKTGLRELAQCGPEFRFLYMLLLAVNANFKLKNCMHANEVDDPLLGPGWSYWVEPKRYKRHLKKYVGEKDLSTCIAFAALLQKDTRLTTGLHASGVGGCICARHECVRPSGIGDLQNGERYANMDYIVLSALVGFNLLLLTISYDIACQWKKTLPQQNEKMPDSIRLPLDAFTYQCALLVWHAGSLNEDCQTDNSLSFKEGIGKSDGEGVEWVWSVLNPAAYHTKDAGRGLQVDSLEDKIDNHNFLKNIEQGDTLQRKLIPYGGGGCDKAWKKMILAWRKDGSNPNLYTLSRKEAQVRLEVKRDEDTALAAGQTPLQGSSATAFLVAGLQIEEALHRILAQLAGMVLLTADRKDKLHDWQRTLLVKIAKFHELQTRYMPGAARMITEAEAARNEDLAPPKPEKIRLYMPSQMQVDDSDPLRSCVKGLMAMETKLHASQCLNALVTLHARLHTKRHLITFQNANVAGQIQLTKAQTLIEQVGEQVEACAVKYRRAWLALIGLGGAAGAEKFQELRAEDIQLDGDAGESDATARKKLAMIGAARAPRNAPGMLKKTMSWIWTAPGMLDDEELYKSNGRARAWKLWWQEEVLTLWEEMGRVLQYLAWQSEWWRARVALRPDEPLEIVAGIRAYALKQADLHDRLAAYFQRKWATPAVMAARQLVAFEVAVKDESADLDLSAFFG</sequence>
<evidence type="ECO:0000259" key="2">
    <source>
        <dbReference type="Pfam" id="PF18803"/>
    </source>
</evidence>
<dbReference type="AlphaFoldDB" id="A0AAD7JVD1"/>
<name>A0AAD7JVD1_9AGAR</name>
<evidence type="ECO:0000256" key="1">
    <source>
        <dbReference type="SAM" id="MobiDB-lite"/>
    </source>
</evidence>
<keyword evidence="4" id="KW-1185">Reference proteome</keyword>
<protein>
    <recommendedName>
        <fullName evidence="2">CxC2-like cysteine cluster KDZ transposase-associated domain-containing protein</fullName>
    </recommendedName>
</protein>
<gene>
    <name evidence="3" type="ORF">DFH07DRAFT_953027</name>
</gene>
<evidence type="ECO:0000313" key="3">
    <source>
        <dbReference type="EMBL" id="KAJ7772559.1"/>
    </source>
</evidence>
<dbReference type="InterPro" id="IPR040521">
    <property type="entry name" value="KDZ"/>
</dbReference>
<comment type="caution">
    <text evidence="3">The sequence shown here is derived from an EMBL/GenBank/DDBJ whole genome shotgun (WGS) entry which is preliminary data.</text>
</comment>
<feature type="compositionally biased region" description="Polar residues" evidence="1">
    <location>
        <begin position="77"/>
        <end position="91"/>
    </location>
</feature>
<dbReference type="Pfam" id="PF18803">
    <property type="entry name" value="CxC2"/>
    <property type="match status" value="1"/>
</dbReference>
<feature type="region of interest" description="Disordered" evidence="1">
    <location>
        <begin position="73"/>
        <end position="101"/>
    </location>
</feature>
<accession>A0AAD7JVD1</accession>
<evidence type="ECO:0000313" key="4">
    <source>
        <dbReference type="Proteomes" id="UP001215280"/>
    </source>
</evidence>
<organism evidence="3 4">
    <name type="scientific">Mycena maculata</name>
    <dbReference type="NCBI Taxonomy" id="230809"/>
    <lineage>
        <taxon>Eukaryota</taxon>
        <taxon>Fungi</taxon>
        <taxon>Dikarya</taxon>
        <taxon>Basidiomycota</taxon>
        <taxon>Agaricomycotina</taxon>
        <taxon>Agaricomycetes</taxon>
        <taxon>Agaricomycetidae</taxon>
        <taxon>Agaricales</taxon>
        <taxon>Marasmiineae</taxon>
        <taxon>Mycenaceae</taxon>
        <taxon>Mycena</taxon>
    </lineage>
</organism>
<proteinExistence type="predicted"/>
<dbReference type="Pfam" id="PF18758">
    <property type="entry name" value="KDZ"/>
    <property type="match status" value="1"/>
</dbReference>
<reference evidence="3" key="1">
    <citation type="submission" date="2023-03" db="EMBL/GenBank/DDBJ databases">
        <title>Massive genome expansion in bonnet fungi (Mycena s.s.) driven by repeated elements and novel gene families across ecological guilds.</title>
        <authorList>
            <consortium name="Lawrence Berkeley National Laboratory"/>
            <person name="Harder C.B."/>
            <person name="Miyauchi S."/>
            <person name="Viragh M."/>
            <person name="Kuo A."/>
            <person name="Thoen E."/>
            <person name="Andreopoulos B."/>
            <person name="Lu D."/>
            <person name="Skrede I."/>
            <person name="Drula E."/>
            <person name="Henrissat B."/>
            <person name="Morin E."/>
            <person name="Kohler A."/>
            <person name="Barry K."/>
            <person name="LaButti K."/>
            <person name="Morin E."/>
            <person name="Salamov A."/>
            <person name="Lipzen A."/>
            <person name="Mereny Z."/>
            <person name="Hegedus B."/>
            <person name="Baldrian P."/>
            <person name="Stursova M."/>
            <person name="Weitz H."/>
            <person name="Taylor A."/>
            <person name="Grigoriev I.V."/>
            <person name="Nagy L.G."/>
            <person name="Martin F."/>
            <person name="Kauserud H."/>
        </authorList>
    </citation>
    <scope>NUCLEOTIDE SEQUENCE</scope>
    <source>
        <strain evidence="3">CBHHK188m</strain>
    </source>
</reference>
<dbReference type="Proteomes" id="UP001215280">
    <property type="component" value="Unassembled WGS sequence"/>
</dbReference>
<dbReference type="EMBL" id="JARJLG010000019">
    <property type="protein sequence ID" value="KAJ7772559.1"/>
    <property type="molecule type" value="Genomic_DNA"/>
</dbReference>
<feature type="domain" description="CxC2-like cysteine cluster KDZ transposase-associated" evidence="2">
    <location>
        <begin position="188"/>
        <end position="294"/>
    </location>
</feature>